<feature type="domain" description="ABC-2 type transporter transmembrane" evidence="6">
    <location>
        <begin position="22"/>
        <end position="396"/>
    </location>
</feature>
<proteinExistence type="predicted"/>
<keyword evidence="2 5" id="KW-0812">Transmembrane</keyword>
<sequence length="408" mass="43798">MNVHNIFTVYRKELIDALRDRRTLLSTIIIPVLVIPLLTFGVGKIASSVINKARAETPAIAVLGGADSPEVVAQFKSAKSLKVVPAAPDWKQQITDKRLRAAVQLPEGFEAGLKRGEAPAVAIYYYEGELKSQLGVSEVENFLRTLRDQTAVERLKERGLPASLVKPFDFKRENVAPPEKVGGNMFGGIVPYLIIILCFTGAMYPAIDLTAGEKERGTMETLLCSPVARVEIVLGKFLMVLTGSISAMVFMLLSLGTTAMMAGTLFAGAGAKAAAGAVKSNAVIPMIDPLGLVGVLAMVLPVAVLFSAVIFTVALFAKSYKEAQSYVAPMMIVVIMPAVIGMLPGIDLNAQLALVPLLNLSLVCKEMLSGIWHWHYIALIFGSSCVYAGVALAVAVRMFNRESVIFRS</sequence>
<evidence type="ECO:0000256" key="1">
    <source>
        <dbReference type="ARBA" id="ARBA00004141"/>
    </source>
</evidence>
<feature type="transmembrane region" description="Helical" evidence="5">
    <location>
        <begin position="326"/>
        <end position="346"/>
    </location>
</feature>
<feature type="transmembrane region" description="Helical" evidence="5">
    <location>
        <begin position="290"/>
        <end position="317"/>
    </location>
</feature>
<evidence type="ECO:0000256" key="2">
    <source>
        <dbReference type="ARBA" id="ARBA00022692"/>
    </source>
</evidence>
<feature type="transmembrane region" description="Helical" evidence="5">
    <location>
        <begin position="24"/>
        <end position="46"/>
    </location>
</feature>
<dbReference type="Pfam" id="PF12698">
    <property type="entry name" value="ABC2_membrane_3"/>
    <property type="match status" value="1"/>
</dbReference>
<feature type="transmembrane region" description="Helical" evidence="5">
    <location>
        <begin position="227"/>
        <end position="253"/>
    </location>
</feature>
<evidence type="ECO:0000313" key="7">
    <source>
        <dbReference type="EMBL" id="QYM78200.1"/>
    </source>
</evidence>
<keyword evidence="4 5" id="KW-0472">Membrane</keyword>
<dbReference type="RefSeq" id="WP_220161304.1">
    <property type="nucleotide sequence ID" value="NZ_CP080507.1"/>
</dbReference>
<dbReference type="Proteomes" id="UP000825051">
    <property type="component" value="Chromosome"/>
</dbReference>
<keyword evidence="8" id="KW-1185">Reference proteome</keyword>
<dbReference type="PANTHER" id="PTHR43471">
    <property type="entry name" value="ABC TRANSPORTER PERMEASE"/>
    <property type="match status" value="1"/>
</dbReference>
<comment type="subcellular location">
    <subcellularLocation>
        <location evidence="1">Membrane</location>
        <topology evidence="1">Multi-pass membrane protein</topology>
    </subcellularLocation>
</comment>
<reference evidence="7" key="1">
    <citation type="submission" date="2021-08" db="EMBL/GenBank/DDBJ databases">
        <title>Genome of a novel bacterium of the phylum Verrucomicrobia, Oleiharenicola sp. KSB-15.</title>
        <authorList>
            <person name="Chung J.-H."/>
            <person name="Ahn J.-H."/>
            <person name="Yoon Y."/>
            <person name="Kim D.-Y."/>
            <person name="An S.-H."/>
            <person name="Park I."/>
            <person name="Yeon J."/>
        </authorList>
    </citation>
    <scope>NUCLEOTIDE SEQUENCE</scope>
    <source>
        <strain evidence="7">KSB-15</strain>
    </source>
</reference>
<keyword evidence="3 5" id="KW-1133">Transmembrane helix</keyword>
<evidence type="ECO:0000256" key="3">
    <source>
        <dbReference type="ARBA" id="ARBA00022989"/>
    </source>
</evidence>
<organism evidence="7 8">
    <name type="scientific">Horticoccus luteus</name>
    <dbReference type="NCBI Taxonomy" id="2862869"/>
    <lineage>
        <taxon>Bacteria</taxon>
        <taxon>Pseudomonadati</taxon>
        <taxon>Verrucomicrobiota</taxon>
        <taxon>Opitutia</taxon>
        <taxon>Opitutales</taxon>
        <taxon>Opitutaceae</taxon>
        <taxon>Horticoccus</taxon>
    </lineage>
</organism>
<dbReference type="InterPro" id="IPR013525">
    <property type="entry name" value="ABC2_TM"/>
</dbReference>
<dbReference type="GO" id="GO:0140359">
    <property type="term" value="F:ABC-type transporter activity"/>
    <property type="evidence" value="ECO:0007669"/>
    <property type="project" value="InterPro"/>
</dbReference>
<evidence type="ECO:0000256" key="5">
    <source>
        <dbReference type="SAM" id="Phobius"/>
    </source>
</evidence>
<gene>
    <name evidence="7" type="ORF">K0B96_12935</name>
</gene>
<feature type="transmembrane region" description="Helical" evidence="5">
    <location>
        <begin position="189"/>
        <end position="207"/>
    </location>
</feature>
<evidence type="ECO:0000313" key="8">
    <source>
        <dbReference type="Proteomes" id="UP000825051"/>
    </source>
</evidence>
<dbReference type="GO" id="GO:0016020">
    <property type="term" value="C:membrane"/>
    <property type="evidence" value="ECO:0007669"/>
    <property type="project" value="UniProtKB-SubCell"/>
</dbReference>
<dbReference type="PANTHER" id="PTHR43471:SF3">
    <property type="entry name" value="ABC TRANSPORTER PERMEASE PROTEIN NATB"/>
    <property type="match status" value="1"/>
</dbReference>
<evidence type="ECO:0000259" key="6">
    <source>
        <dbReference type="Pfam" id="PF12698"/>
    </source>
</evidence>
<accession>A0A8F9TU71</accession>
<name>A0A8F9TU71_9BACT</name>
<dbReference type="Gene3D" id="3.40.1710.10">
    <property type="entry name" value="abc type-2 transporter like domain"/>
    <property type="match status" value="1"/>
</dbReference>
<dbReference type="AlphaFoldDB" id="A0A8F9TU71"/>
<evidence type="ECO:0000256" key="4">
    <source>
        <dbReference type="ARBA" id="ARBA00023136"/>
    </source>
</evidence>
<dbReference type="EMBL" id="CP080507">
    <property type="protein sequence ID" value="QYM78200.1"/>
    <property type="molecule type" value="Genomic_DNA"/>
</dbReference>
<feature type="transmembrane region" description="Helical" evidence="5">
    <location>
        <begin position="376"/>
        <end position="399"/>
    </location>
</feature>
<protein>
    <submittedName>
        <fullName evidence="7">ABC transporter permease</fullName>
    </submittedName>
</protein>
<dbReference type="KEGG" id="ole:K0B96_12935"/>